<accession>A0AAE0IDQ1</accession>
<feature type="signal peptide" evidence="1">
    <location>
        <begin position="1"/>
        <end position="16"/>
    </location>
</feature>
<sequence>MRFAAAVVAFAGAVMAYEYEETAPESTVYSTDYVTVTSCAAYVTNCPAESTVVSTTVYPVSSSTSTYVPIYANTTSSSYVAPAPVYPTGGLTTTTVAPACPTYSVKTIQTEYTTVIPTVIYETVDIPCPTPTPSAGFSVPAGNGTTPPAYPTAPITAGASAKGVSAILAAAAGLAAVVLA</sequence>
<dbReference type="Proteomes" id="UP001283341">
    <property type="component" value="Unassembled WGS sequence"/>
</dbReference>
<reference evidence="2" key="1">
    <citation type="journal article" date="2023" name="Mol. Phylogenet. Evol.">
        <title>Genome-scale phylogeny and comparative genomics of the fungal order Sordariales.</title>
        <authorList>
            <person name="Hensen N."/>
            <person name="Bonometti L."/>
            <person name="Westerberg I."/>
            <person name="Brannstrom I.O."/>
            <person name="Guillou S."/>
            <person name="Cros-Aarteil S."/>
            <person name="Calhoun S."/>
            <person name="Haridas S."/>
            <person name="Kuo A."/>
            <person name="Mondo S."/>
            <person name="Pangilinan J."/>
            <person name="Riley R."/>
            <person name="LaButti K."/>
            <person name="Andreopoulos B."/>
            <person name="Lipzen A."/>
            <person name="Chen C."/>
            <person name="Yan M."/>
            <person name="Daum C."/>
            <person name="Ng V."/>
            <person name="Clum A."/>
            <person name="Steindorff A."/>
            <person name="Ohm R.A."/>
            <person name="Martin F."/>
            <person name="Silar P."/>
            <person name="Natvig D.O."/>
            <person name="Lalanne C."/>
            <person name="Gautier V."/>
            <person name="Ament-Velasquez S.L."/>
            <person name="Kruys A."/>
            <person name="Hutchinson M.I."/>
            <person name="Powell A.J."/>
            <person name="Barry K."/>
            <person name="Miller A.N."/>
            <person name="Grigoriev I.V."/>
            <person name="Debuchy R."/>
            <person name="Gladieux P."/>
            <person name="Hiltunen Thoren M."/>
            <person name="Johannesson H."/>
        </authorList>
    </citation>
    <scope>NUCLEOTIDE SEQUENCE</scope>
    <source>
        <strain evidence="2">CBS 118394</strain>
    </source>
</reference>
<evidence type="ECO:0000256" key="1">
    <source>
        <dbReference type="SAM" id="SignalP"/>
    </source>
</evidence>
<dbReference type="AlphaFoldDB" id="A0AAE0IDQ1"/>
<name>A0AAE0IDQ1_9PEZI</name>
<keyword evidence="1" id="KW-0732">Signal</keyword>
<dbReference type="PANTHER" id="PTHR39602:SF2">
    <property type="entry name" value="ACW-9"/>
    <property type="match status" value="1"/>
</dbReference>
<dbReference type="EMBL" id="JAUEDM010000003">
    <property type="protein sequence ID" value="KAK3322386.1"/>
    <property type="molecule type" value="Genomic_DNA"/>
</dbReference>
<comment type="caution">
    <text evidence="2">The sequence shown here is derived from an EMBL/GenBank/DDBJ whole genome shotgun (WGS) entry which is preliminary data.</text>
</comment>
<protein>
    <recommendedName>
        <fullName evidence="4">GPI anchored serine-rich protein</fullName>
    </recommendedName>
</protein>
<gene>
    <name evidence="2" type="ORF">B0H66DRAFT_201590</name>
</gene>
<feature type="chain" id="PRO_5042217899" description="GPI anchored serine-rich protein" evidence="1">
    <location>
        <begin position="17"/>
        <end position="180"/>
    </location>
</feature>
<evidence type="ECO:0000313" key="2">
    <source>
        <dbReference type="EMBL" id="KAK3322386.1"/>
    </source>
</evidence>
<reference evidence="2" key="2">
    <citation type="submission" date="2023-06" db="EMBL/GenBank/DDBJ databases">
        <authorList>
            <consortium name="Lawrence Berkeley National Laboratory"/>
            <person name="Haridas S."/>
            <person name="Hensen N."/>
            <person name="Bonometti L."/>
            <person name="Westerberg I."/>
            <person name="Brannstrom I.O."/>
            <person name="Guillou S."/>
            <person name="Cros-Aarteil S."/>
            <person name="Calhoun S."/>
            <person name="Kuo A."/>
            <person name="Mondo S."/>
            <person name="Pangilinan J."/>
            <person name="Riley R."/>
            <person name="Labutti K."/>
            <person name="Andreopoulos B."/>
            <person name="Lipzen A."/>
            <person name="Chen C."/>
            <person name="Yanf M."/>
            <person name="Daum C."/>
            <person name="Ng V."/>
            <person name="Clum A."/>
            <person name="Steindorff A."/>
            <person name="Ohm R."/>
            <person name="Martin F."/>
            <person name="Silar P."/>
            <person name="Natvig D."/>
            <person name="Lalanne C."/>
            <person name="Gautier V."/>
            <person name="Ament-Velasquez S.L."/>
            <person name="Kruys A."/>
            <person name="Hutchinson M.I."/>
            <person name="Powell A.J."/>
            <person name="Barry K."/>
            <person name="Miller A.N."/>
            <person name="Grigoriev I.V."/>
            <person name="Debuchy R."/>
            <person name="Gladieux P."/>
            <person name="Thoren M.H."/>
            <person name="Johannesson H."/>
        </authorList>
    </citation>
    <scope>NUCLEOTIDE SEQUENCE</scope>
    <source>
        <strain evidence="2">CBS 118394</strain>
    </source>
</reference>
<dbReference type="PANTHER" id="PTHR39602">
    <property type="entry name" value="ACW-9"/>
    <property type="match status" value="1"/>
</dbReference>
<evidence type="ECO:0000313" key="3">
    <source>
        <dbReference type="Proteomes" id="UP001283341"/>
    </source>
</evidence>
<keyword evidence="3" id="KW-1185">Reference proteome</keyword>
<organism evidence="2 3">
    <name type="scientific">Apodospora peruviana</name>
    <dbReference type="NCBI Taxonomy" id="516989"/>
    <lineage>
        <taxon>Eukaryota</taxon>
        <taxon>Fungi</taxon>
        <taxon>Dikarya</taxon>
        <taxon>Ascomycota</taxon>
        <taxon>Pezizomycotina</taxon>
        <taxon>Sordariomycetes</taxon>
        <taxon>Sordariomycetidae</taxon>
        <taxon>Sordariales</taxon>
        <taxon>Lasiosphaeriaceae</taxon>
        <taxon>Apodospora</taxon>
    </lineage>
</organism>
<evidence type="ECO:0008006" key="4">
    <source>
        <dbReference type="Google" id="ProtNLM"/>
    </source>
</evidence>
<proteinExistence type="predicted"/>